<organism evidence="2 3">
    <name type="scientific">Zostera marina</name>
    <name type="common">Eelgrass</name>
    <dbReference type="NCBI Taxonomy" id="29655"/>
    <lineage>
        <taxon>Eukaryota</taxon>
        <taxon>Viridiplantae</taxon>
        <taxon>Streptophyta</taxon>
        <taxon>Embryophyta</taxon>
        <taxon>Tracheophyta</taxon>
        <taxon>Spermatophyta</taxon>
        <taxon>Magnoliopsida</taxon>
        <taxon>Liliopsida</taxon>
        <taxon>Zosteraceae</taxon>
        <taxon>Zostera</taxon>
    </lineage>
</organism>
<evidence type="ECO:0000256" key="1">
    <source>
        <dbReference type="SAM" id="Phobius"/>
    </source>
</evidence>
<keyword evidence="1" id="KW-1133">Transmembrane helix</keyword>
<feature type="transmembrane region" description="Helical" evidence="1">
    <location>
        <begin position="290"/>
        <end position="312"/>
    </location>
</feature>
<dbReference type="STRING" id="29655.A0A0K9NYU5"/>
<proteinExistence type="predicted"/>
<name>A0A0K9NYU5_ZOSMR</name>
<dbReference type="OMA" id="KRYTQWI"/>
<accession>A0A0K9NYU5</accession>
<sequence length="543" mass="60673">MTLRVEKYSALFFFSFFFSSSIYLISAGFYIPTTNNDYDGGLISSRRSVLERSPPSRSFLTESNSSLVLAAERTRRRDPLDGNKFYTGGWDISEYRYWTSVGFTGAPLFLLGAAWFLIFGFFLVSVCCCRLCCGRGKLKNHSYSRIVYVCSLSCLVLFTVAAVIGCILLYIGEERFHESTIDTLDFVVVKAELTVKTLENFSVSLGAARKVRVRKFFLSQEDLNKIDELELEVKDSAAELSTRTDTNSKDIKNLLDLVRLVLIILGAVTMFLVFLGLAFSLLGLHGVVKFLVIIGWILVTAAFLLGGVFLILNNVVGDTCVAMDDWIANPQAKTALDEILPCVDSKTARETQDESRKIVVDIINGINQIITQVINVDSPPPYNQSGPFLPQLCNPWSPSDECQSNHVTISNASEVWSGYICKDVSTEICTSFGRITPDIYNQLSASVDVCSGLYNYGPFLANLVDCTFVREAFQDISNDNCPHLKRYSNWVYFGLTMVSTAVMLSLILWVVYAREKQHRMNNKNITLPSALSDQTNDDKTLLK</sequence>
<dbReference type="InterPro" id="IPR040283">
    <property type="entry name" value="DDB_G0292058-like"/>
</dbReference>
<evidence type="ECO:0000313" key="2">
    <source>
        <dbReference type="EMBL" id="KMZ61105.1"/>
    </source>
</evidence>
<protein>
    <recommendedName>
        <fullName evidence="4">Transmembrane protein</fullName>
    </recommendedName>
</protein>
<dbReference type="PANTHER" id="PTHR31414">
    <property type="entry name" value="TRANSMEMBRANE PROTEIN DDB_G0292058"/>
    <property type="match status" value="1"/>
</dbReference>
<comment type="caution">
    <text evidence="2">The sequence shown here is derived from an EMBL/GenBank/DDBJ whole genome shotgun (WGS) entry which is preliminary data.</text>
</comment>
<gene>
    <name evidence="2" type="ORF">ZOSMA_54G00350</name>
</gene>
<evidence type="ECO:0008006" key="4">
    <source>
        <dbReference type="Google" id="ProtNLM"/>
    </source>
</evidence>
<dbReference type="PANTHER" id="PTHR31414:SF15">
    <property type="entry name" value="PLASMA MEMBRANE FUSION PROTEIN"/>
    <property type="match status" value="1"/>
</dbReference>
<feature type="transmembrane region" description="Helical" evidence="1">
    <location>
        <begin position="257"/>
        <end position="283"/>
    </location>
</feature>
<feature type="transmembrane region" description="Helical" evidence="1">
    <location>
        <begin position="108"/>
        <end position="133"/>
    </location>
</feature>
<evidence type="ECO:0000313" key="3">
    <source>
        <dbReference type="Proteomes" id="UP000036987"/>
    </source>
</evidence>
<dbReference type="EMBL" id="LFYR01001529">
    <property type="protein sequence ID" value="KMZ61105.1"/>
    <property type="molecule type" value="Genomic_DNA"/>
</dbReference>
<reference evidence="3" key="1">
    <citation type="journal article" date="2016" name="Nature">
        <title>The genome of the seagrass Zostera marina reveals angiosperm adaptation to the sea.</title>
        <authorList>
            <person name="Olsen J.L."/>
            <person name="Rouze P."/>
            <person name="Verhelst B."/>
            <person name="Lin Y.-C."/>
            <person name="Bayer T."/>
            <person name="Collen J."/>
            <person name="Dattolo E."/>
            <person name="De Paoli E."/>
            <person name="Dittami S."/>
            <person name="Maumus F."/>
            <person name="Michel G."/>
            <person name="Kersting A."/>
            <person name="Lauritano C."/>
            <person name="Lohaus R."/>
            <person name="Toepel M."/>
            <person name="Tonon T."/>
            <person name="Vanneste K."/>
            <person name="Amirebrahimi M."/>
            <person name="Brakel J."/>
            <person name="Bostroem C."/>
            <person name="Chovatia M."/>
            <person name="Grimwood J."/>
            <person name="Jenkins J.W."/>
            <person name="Jueterbock A."/>
            <person name="Mraz A."/>
            <person name="Stam W.T."/>
            <person name="Tice H."/>
            <person name="Bornberg-Bauer E."/>
            <person name="Green P.J."/>
            <person name="Pearson G.A."/>
            <person name="Procaccini G."/>
            <person name="Duarte C.M."/>
            <person name="Schmutz J."/>
            <person name="Reusch T.B.H."/>
            <person name="Van de Peer Y."/>
        </authorList>
    </citation>
    <scope>NUCLEOTIDE SEQUENCE [LARGE SCALE GENOMIC DNA]</scope>
    <source>
        <strain evidence="3">cv. Finnish</strain>
    </source>
</reference>
<keyword evidence="3" id="KW-1185">Reference proteome</keyword>
<dbReference type="AlphaFoldDB" id="A0A0K9NYU5"/>
<keyword evidence="1" id="KW-0812">Transmembrane</keyword>
<keyword evidence="1" id="KW-0472">Membrane</keyword>
<feature type="transmembrane region" description="Helical" evidence="1">
    <location>
        <begin position="490"/>
        <end position="513"/>
    </location>
</feature>
<dbReference type="Proteomes" id="UP000036987">
    <property type="component" value="Unassembled WGS sequence"/>
</dbReference>
<feature type="transmembrane region" description="Helical" evidence="1">
    <location>
        <begin position="145"/>
        <end position="171"/>
    </location>
</feature>
<dbReference type="OrthoDB" id="1937321at2759"/>
<feature type="transmembrane region" description="Helical" evidence="1">
    <location>
        <begin position="12"/>
        <end position="31"/>
    </location>
</feature>